<dbReference type="EMBL" id="ML208409">
    <property type="protein sequence ID" value="TFK66300.1"/>
    <property type="molecule type" value="Genomic_DNA"/>
</dbReference>
<sequence>MMWDMRGMAESLPPAPPPPATSQWQRPSQHTPGFPVPQHYPNAPMSASPSYAPPIPASPYVSSIPPSPYVPPMPPSPYAAPAASPYMGSYNYSYQNQPRATTPSMMPHPQQYAAPVFDYYSDSARDPRYANKLHKKKHRKHSKSPSPSPHSHSSSGHHHNSSSTPHSHSHSHSHSRSPSHSKHTSDRTHRHQSHSPSPARHHHSRTETPSQPHHSHSHSHSASPSNHHHSHSTSPATTNHHSSSSKPSKHRHTHSTPTVHFAPSTHRPAPIVQSASHQSAPAYQYGQPSNHVTYQAQTFPYSKCTGQKKAVCIGINYRGQPNELRGCINDANNVVKFLLRNGYKRENIYLLTDEHKSDPRQIPTKKNILGAMRWLVQDACPNDSLFIHYSGHGGQVRDLDGDEVDGWDEAIYPVDFKKAGYIIDDEMHDIMVKDLPERCRLTALFDACHSGTVLDLQYIYSAHGRLMSGGIKKRKRAVADVISWSACQDDQTSADTFSGGVAFGAMSHAFIEAFDRQPGLTYQDLLKSVRHILKPRYKQKPQLGSSHHIDTTLQFVF</sequence>
<name>A0ACD3AKU2_9AGAR</name>
<organism evidence="1 2">
    <name type="scientific">Pluteus cervinus</name>
    <dbReference type="NCBI Taxonomy" id="181527"/>
    <lineage>
        <taxon>Eukaryota</taxon>
        <taxon>Fungi</taxon>
        <taxon>Dikarya</taxon>
        <taxon>Basidiomycota</taxon>
        <taxon>Agaricomycotina</taxon>
        <taxon>Agaricomycetes</taxon>
        <taxon>Agaricomycetidae</taxon>
        <taxon>Agaricales</taxon>
        <taxon>Pluteineae</taxon>
        <taxon>Pluteaceae</taxon>
        <taxon>Pluteus</taxon>
    </lineage>
</organism>
<evidence type="ECO:0000313" key="2">
    <source>
        <dbReference type="Proteomes" id="UP000308600"/>
    </source>
</evidence>
<protein>
    <submittedName>
        <fullName evidence="1">Uncharacterized protein</fullName>
    </submittedName>
</protein>
<evidence type="ECO:0000313" key="1">
    <source>
        <dbReference type="EMBL" id="TFK66300.1"/>
    </source>
</evidence>
<gene>
    <name evidence="1" type="ORF">BDN72DRAFT_823590</name>
</gene>
<reference evidence="1 2" key="1">
    <citation type="journal article" date="2019" name="Nat. Ecol. Evol.">
        <title>Megaphylogeny resolves global patterns of mushroom evolution.</title>
        <authorList>
            <person name="Varga T."/>
            <person name="Krizsan K."/>
            <person name="Foldi C."/>
            <person name="Dima B."/>
            <person name="Sanchez-Garcia M."/>
            <person name="Sanchez-Ramirez S."/>
            <person name="Szollosi G.J."/>
            <person name="Szarkandi J.G."/>
            <person name="Papp V."/>
            <person name="Albert L."/>
            <person name="Andreopoulos W."/>
            <person name="Angelini C."/>
            <person name="Antonin V."/>
            <person name="Barry K.W."/>
            <person name="Bougher N.L."/>
            <person name="Buchanan P."/>
            <person name="Buyck B."/>
            <person name="Bense V."/>
            <person name="Catcheside P."/>
            <person name="Chovatia M."/>
            <person name="Cooper J."/>
            <person name="Damon W."/>
            <person name="Desjardin D."/>
            <person name="Finy P."/>
            <person name="Geml J."/>
            <person name="Haridas S."/>
            <person name="Hughes K."/>
            <person name="Justo A."/>
            <person name="Karasinski D."/>
            <person name="Kautmanova I."/>
            <person name="Kiss B."/>
            <person name="Kocsube S."/>
            <person name="Kotiranta H."/>
            <person name="LaButti K.M."/>
            <person name="Lechner B.E."/>
            <person name="Liimatainen K."/>
            <person name="Lipzen A."/>
            <person name="Lukacs Z."/>
            <person name="Mihaltcheva S."/>
            <person name="Morgado L.N."/>
            <person name="Niskanen T."/>
            <person name="Noordeloos M.E."/>
            <person name="Ohm R.A."/>
            <person name="Ortiz-Santana B."/>
            <person name="Ovrebo C."/>
            <person name="Racz N."/>
            <person name="Riley R."/>
            <person name="Savchenko A."/>
            <person name="Shiryaev A."/>
            <person name="Soop K."/>
            <person name="Spirin V."/>
            <person name="Szebenyi C."/>
            <person name="Tomsovsky M."/>
            <person name="Tulloss R.E."/>
            <person name="Uehling J."/>
            <person name="Grigoriev I.V."/>
            <person name="Vagvolgyi C."/>
            <person name="Papp T."/>
            <person name="Martin F.M."/>
            <person name="Miettinen O."/>
            <person name="Hibbett D.S."/>
            <person name="Nagy L.G."/>
        </authorList>
    </citation>
    <scope>NUCLEOTIDE SEQUENCE [LARGE SCALE GENOMIC DNA]</scope>
    <source>
        <strain evidence="1 2">NL-1719</strain>
    </source>
</reference>
<dbReference type="Proteomes" id="UP000308600">
    <property type="component" value="Unassembled WGS sequence"/>
</dbReference>
<accession>A0ACD3AKU2</accession>
<proteinExistence type="predicted"/>
<keyword evidence="2" id="KW-1185">Reference proteome</keyword>